<gene>
    <name evidence="2" type="ORF">RAK27_14160</name>
</gene>
<name>A0AAW9JTD8_CARML</name>
<accession>A0AAW9JTD8</accession>
<reference evidence="2" key="1">
    <citation type="submission" date="2023-08" db="EMBL/GenBank/DDBJ databases">
        <title>Genomic characterization of piscicolin 126 produced by Carnobacterium maltaromaticum CM22 strain isolated from salmon (Salmo salar).</title>
        <authorList>
            <person name="Gonzalez-Gragera E."/>
            <person name="Garcia-Lopez J.D."/>
            <person name="Teso-Perez C."/>
            <person name="Gimenez-Hernandez I."/>
            <person name="Peralta-Sanchez J.M."/>
            <person name="Valdivia E."/>
            <person name="Montalban-Lopez M."/>
            <person name="Martin-Platero A.M."/>
            <person name="Banos A."/>
            <person name="Martinez-Bueno M."/>
        </authorList>
    </citation>
    <scope>NUCLEOTIDE SEQUENCE</scope>
    <source>
        <strain evidence="2">CM22</strain>
    </source>
</reference>
<dbReference type="RefSeq" id="WP_322809433.1">
    <property type="nucleotide sequence ID" value="NZ_JAVBVO010000004.1"/>
</dbReference>
<dbReference type="EMBL" id="JAVBVO010000004">
    <property type="protein sequence ID" value="MDZ5759802.1"/>
    <property type="molecule type" value="Genomic_DNA"/>
</dbReference>
<dbReference type="Proteomes" id="UP001290462">
    <property type="component" value="Unassembled WGS sequence"/>
</dbReference>
<sequence length="189" mass="21763">MMKKVITAVAAILLLGGYFWVNSYTKKLDEKELKIETLKKEVAKLTLENNNQESSVEESKEITTGETAVNEDFENFITDFINGMYDYNSNAERNENIKTLVTTDYYDLLKQYDSSTTSISKLKDVYFYKLTNDSQAIVRVKYTYAIGEAKPNEFDLLVTLKVVKDSSGGYQVETQQNESIQYQTQQKVW</sequence>
<dbReference type="AlphaFoldDB" id="A0AAW9JTD8"/>
<evidence type="ECO:0000256" key="1">
    <source>
        <dbReference type="SAM" id="Coils"/>
    </source>
</evidence>
<protein>
    <submittedName>
        <fullName evidence="2">Uncharacterized protein</fullName>
    </submittedName>
</protein>
<evidence type="ECO:0000313" key="2">
    <source>
        <dbReference type="EMBL" id="MDZ5759802.1"/>
    </source>
</evidence>
<evidence type="ECO:0000313" key="3">
    <source>
        <dbReference type="Proteomes" id="UP001290462"/>
    </source>
</evidence>
<organism evidence="2 3">
    <name type="scientific">Carnobacterium maltaromaticum</name>
    <name type="common">Carnobacterium piscicola</name>
    <dbReference type="NCBI Taxonomy" id="2751"/>
    <lineage>
        <taxon>Bacteria</taxon>
        <taxon>Bacillati</taxon>
        <taxon>Bacillota</taxon>
        <taxon>Bacilli</taxon>
        <taxon>Lactobacillales</taxon>
        <taxon>Carnobacteriaceae</taxon>
        <taxon>Carnobacterium</taxon>
    </lineage>
</organism>
<proteinExistence type="predicted"/>
<comment type="caution">
    <text evidence="2">The sequence shown here is derived from an EMBL/GenBank/DDBJ whole genome shotgun (WGS) entry which is preliminary data.</text>
</comment>
<feature type="coiled-coil region" evidence="1">
    <location>
        <begin position="21"/>
        <end position="55"/>
    </location>
</feature>
<keyword evidence="1" id="KW-0175">Coiled coil</keyword>